<protein>
    <submittedName>
        <fullName evidence="1">Uncharacterized protein</fullName>
    </submittedName>
</protein>
<proteinExistence type="predicted"/>
<comment type="caution">
    <text evidence="1">The sequence shown here is derived from an EMBL/GenBank/DDBJ whole genome shotgun (WGS) entry which is preliminary data.</text>
</comment>
<dbReference type="Proteomes" id="UP000437748">
    <property type="component" value="Unassembled WGS sequence"/>
</dbReference>
<reference evidence="1 2" key="1">
    <citation type="submission" date="2019-10" db="EMBL/GenBank/DDBJ databases">
        <title>New species of Slilvanegrellaceae.</title>
        <authorList>
            <person name="Pitt A."/>
            <person name="Hahn M.W."/>
        </authorList>
    </citation>
    <scope>NUCLEOTIDE SEQUENCE [LARGE SCALE GENOMIC DNA]</scope>
    <source>
        <strain evidence="1 2">SP-Ram-0.45-NSY-1</strain>
    </source>
</reference>
<dbReference type="RefSeq" id="WP_153421206.1">
    <property type="nucleotide sequence ID" value="NZ_WFLM01000005.1"/>
</dbReference>
<evidence type="ECO:0000313" key="2">
    <source>
        <dbReference type="Proteomes" id="UP000437748"/>
    </source>
</evidence>
<organism evidence="1 2">
    <name type="scientific">Silvanigrella paludirubra</name>
    <dbReference type="NCBI Taxonomy" id="2499159"/>
    <lineage>
        <taxon>Bacteria</taxon>
        <taxon>Pseudomonadati</taxon>
        <taxon>Bdellovibrionota</taxon>
        <taxon>Oligoflexia</taxon>
        <taxon>Silvanigrellales</taxon>
        <taxon>Silvanigrellaceae</taxon>
        <taxon>Silvanigrella</taxon>
    </lineage>
</organism>
<gene>
    <name evidence="1" type="ORF">GCL60_13180</name>
</gene>
<dbReference type="EMBL" id="WFLM01000005">
    <property type="protein sequence ID" value="KAB8036791.1"/>
    <property type="molecule type" value="Genomic_DNA"/>
</dbReference>
<name>A0A6N6VUL7_9BACT</name>
<dbReference type="AlphaFoldDB" id="A0A6N6VUL7"/>
<accession>A0A6N6VUL7</accession>
<sequence length="389" mass="45323">MLVLIGYNEMGAGGHYGIALTGLGKKSCFLHMHAQPRDSYPKHKYIVEGGGLYNKIKYRYCYPTLEDGNKIGLSETAVFEYWRYYKYKRFIEEETKLRGENKSNLWNETSSPIENGNIRLGRQKTISAKYGMDHNCVHFANRLLKASMLKTMPNEFDQIYAPFENPELNFSDSGSWIGNYHIPTNLFVFAKELLKNVYNKIKTTGNKVIYGIKLESKDFNSLVKPTTMNSLTRYYYEPVSNIDNEKKLDKELGIDNNNYLIRNLLHENSPISIDQDFFSGNTSNKELIKFIDDLYSFGKTDDNFSMPNELKSANYGYSALRAFQKSDYPFRNNYGNKFNEKTHDSENKNTNNSKFFNERSFCLKNKDGRPLTILELEKIFKYTDKYWTL</sequence>
<keyword evidence="2" id="KW-1185">Reference proteome</keyword>
<evidence type="ECO:0000313" key="1">
    <source>
        <dbReference type="EMBL" id="KAB8036791.1"/>
    </source>
</evidence>